<keyword evidence="4" id="KW-1185">Reference proteome</keyword>
<sequence>MVATRRTLRSSSTTAQVVEDAVVPAKRAKRVKRTAKPLKSVDVDLPRPRSADPAGRVVAAYPRLVQGQLLKRYKRFLADVQLANDEVVTVHCPNTGPMIGLLDLPLAPVQLSISDNPKRKYAHTLEHIQVENGSALEWVGVHSTSANGMVGTALRNGWLPEVVENRTITKIQAEVKHTQHSRIDFVVETEGPKTFYIEVKSVTLAMPGQKAVFPDTVSTRAQKHIEELISFQSKQSSKDIQSTVLFLIQRRDCESFAPSVAHDAAFAKLCAEAHGAGVAFFAYDCELVAQDDQGHVLLKGSVPVVFDSEAKS</sequence>
<dbReference type="Proteomes" id="UP000243579">
    <property type="component" value="Unassembled WGS sequence"/>
</dbReference>
<feature type="domain" description="SfsA N-terminal OB" evidence="2">
    <location>
        <begin position="70"/>
        <end position="140"/>
    </location>
</feature>
<evidence type="ECO:0000259" key="1">
    <source>
        <dbReference type="Pfam" id="PF03749"/>
    </source>
</evidence>
<evidence type="ECO:0000313" key="4">
    <source>
        <dbReference type="Proteomes" id="UP000243579"/>
    </source>
</evidence>
<name>A0A1V9YTC4_ACHHY</name>
<gene>
    <name evidence="3" type="ORF">ACHHYP_06590</name>
</gene>
<accession>A0A1V9YTC4</accession>
<feature type="domain" description="Sugar fermentation stimulation protein C-terminal" evidence="1">
    <location>
        <begin position="146"/>
        <end position="288"/>
    </location>
</feature>
<evidence type="ECO:0000259" key="2">
    <source>
        <dbReference type="Pfam" id="PF17746"/>
    </source>
</evidence>
<protein>
    <submittedName>
        <fullName evidence="3">Sugar fermentation stimulation protein</fullName>
    </submittedName>
</protein>
<dbReference type="NCBIfam" id="TIGR00230">
    <property type="entry name" value="sfsA"/>
    <property type="match status" value="1"/>
</dbReference>
<proteinExistence type="inferred from homology"/>
<dbReference type="InterPro" id="IPR005224">
    <property type="entry name" value="SfsA"/>
</dbReference>
<organism evidence="3 4">
    <name type="scientific">Achlya hypogyna</name>
    <name type="common">Oomycete</name>
    <name type="synonym">Protoachlya hypogyna</name>
    <dbReference type="NCBI Taxonomy" id="1202772"/>
    <lineage>
        <taxon>Eukaryota</taxon>
        <taxon>Sar</taxon>
        <taxon>Stramenopiles</taxon>
        <taxon>Oomycota</taxon>
        <taxon>Saprolegniomycetes</taxon>
        <taxon>Saprolegniales</taxon>
        <taxon>Achlyaceae</taxon>
        <taxon>Achlya</taxon>
    </lineage>
</organism>
<dbReference type="PANTHER" id="PTHR30545:SF2">
    <property type="entry name" value="SUGAR FERMENTATION STIMULATION PROTEIN A"/>
    <property type="match status" value="1"/>
</dbReference>
<dbReference type="Pfam" id="PF03749">
    <property type="entry name" value="SfsA"/>
    <property type="match status" value="1"/>
</dbReference>
<dbReference type="Gene3D" id="2.40.50.580">
    <property type="match status" value="1"/>
</dbReference>
<dbReference type="OrthoDB" id="199134at2759"/>
<dbReference type="Gene3D" id="3.40.1350.60">
    <property type="match status" value="1"/>
</dbReference>
<dbReference type="HAMAP" id="MF_00095">
    <property type="entry name" value="SfsA"/>
    <property type="match status" value="1"/>
</dbReference>
<comment type="caution">
    <text evidence="3">The sequence shown here is derived from an EMBL/GenBank/DDBJ whole genome shotgun (WGS) entry which is preliminary data.</text>
</comment>
<dbReference type="InterPro" id="IPR041465">
    <property type="entry name" value="SfsA_N"/>
</dbReference>
<dbReference type="STRING" id="1202772.A0A1V9YTC4"/>
<dbReference type="CDD" id="cd22359">
    <property type="entry name" value="SfsA-like_bacterial"/>
    <property type="match status" value="1"/>
</dbReference>
<reference evidence="3 4" key="1">
    <citation type="journal article" date="2014" name="Genome Biol. Evol.">
        <title>The secreted proteins of Achlya hypogyna and Thraustotheca clavata identify the ancestral oomycete secretome and reveal gene acquisitions by horizontal gene transfer.</title>
        <authorList>
            <person name="Misner I."/>
            <person name="Blouin N."/>
            <person name="Leonard G."/>
            <person name="Richards T.A."/>
            <person name="Lane C.E."/>
        </authorList>
    </citation>
    <scope>NUCLEOTIDE SEQUENCE [LARGE SCALE GENOMIC DNA]</scope>
    <source>
        <strain evidence="3 4">ATCC 48635</strain>
    </source>
</reference>
<dbReference type="GO" id="GO:0003677">
    <property type="term" value="F:DNA binding"/>
    <property type="evidence" value="ECO:0007669"/>
    <property type="project" value="InterPro"/>
</dbReference>
<dbReference type="AlphaFoldDB" id="A0A1V9YTC4"/>
<evidence type="ECO:0000313" key="3">
    <source>
        <dbReference type="EMBL" id="OQR88860.1"/>
    </source>
</evidence>
<dbReference type="PANTHER" id="PTHR30545">
    <property type="entry name" value="SUGAR FERMENTATION STIMULATION PROTEIN A"/>
    <property type="match status" value="1"/>
</dbReference>
<dbReference type="EMBL" id="JNBR01001051">
    <property type="protein sequence ID" value="OQR88860.1"/>
    <property type="molecule type" value="Genomic_DNA"/>
</dbReference>
<dbReference type="Pfam" id="PF17746">
    <property type="entry name" value="SfsA_N"/>
    <property type="match status" value="1"/>
</dbReference>
<dbReference type="InterPro" id="IPR040452">
    <property type="entry name" value="SfsA_C"/>
</dbReference>